<feature type="non-terminal residue" evidence="1">
    <location>
        <position position="36"/>
    </location>
</feature>
<sequence length="36" mass="3932">MKKIFFLAAIALPILANGQSYYKDAIRFSNTAPLGS</sequence>
<dbReference type="EMBL" id="UOES01000251">
    <property type="protein sequence ID" value="VAW27499.1"/>
    <property type="molecule type" value="Genomic_DNA"/>
</dbReference>
<reference evidence="1" key="1">
    <citation type="submission" date="2018-06" db="EMBL/GenBank/DDBJ databases">
        <authorList>
            <person name="Zhirakovskaya E."/>
        </authorList>
    </citation>
    <scope>NUCLEOTIDE SEQUENCE</scope>
</reference>
<protein>
    <submittedName>
        <fullName evidence="1">Uncharacterized protein</fullName>
    </submittedName>
</protein>
<gene>
    <name evidence="1" type="ORF">MNBD_BACTEROID06-1179</name>
</gene>
<accession>A0A3B0US84</accession>
<name>A0A3B0US84_9ZZZZ</name>
<proteinExistence type="predicted"/>
<dbReference type="AlphaFoldDB" id="A0A3B0US84"/>
<organism evidence="1">
    <name type="scientific">hydrothermal vent metagenome</name>
    <dbReference type="NCBI Taxonomy" id="652676"/>
    <lineage>
        <taxon>unclassified sequences</taxon>
        <taxon>metagenomes</taxon>
        <taxon>ecological metagenomes</taxon>
    </lineage>
</organism>
<evidence type="ECO:0000313" key="1">
    <source>
        <dbReference type="EMBL" id="VAW27499.1"/>
    </source>
</evidence>